<protein>
    <submittedName>
        <fullName evidence="2">Uncharacterized protein</fullName>
    </submittedName>
</protein>
<dbReference type="Proteomes" id="UP000193067">
    <property type="component" value="Unassembled WGS sequence"/>
</dbReference>
<keyword evidence="3" id="KW-1185">Reference proteome</keyword>
<reference evidence="2 3" key="1">
    <citation type="journal article" date="2015" name="Biotechnol. Biofuels">
        <title>Enhanced degradation of softwood versus hardwood by the white-rot fungus Pycnoporus coccineus.</title>
        <authorList>
            <person name="Couturier M."/>
            <person name="Navarro D."/>
            <person name="Chevret D."/>
            <person name="Henrissat B."/>
            <person name="Piumi F."/>
            <person name="Ruiz-Duenas F.J."/>
            <person name="Martinez A.T."/>
            <person name="Grigoriev I.V."/>
            <person name="Riley R."/>
            <person name="Lipzen A."/>
            <person name="Berrin J.G."/>
            <person name="Master E.R."/>
            <person name="Rosso M.N."/>
        </authorList>
    </citation>
    <scope>NUCLEOTIDE SEQUENCE [LARGE SCALE GENOMIC DNA]</scope>
    <source>
        <strain evidence="2 3">BRFM310</strain>
    </source>
</reference>
<organism evidence="2 3">
    <name type="scientific">Trametes coccinea (strain BRFM310)</name>
    <name type="common">Pycnoporus coccineus</name>
    <dbReference type="NCBI Taxonomy" id="1353009"/>
    <lineage>
        <taxon>Eukaryota</taxon>
        <taxon>Fungi</taxon>
        <taxon>Dikarya</taxon>
        <taxon>Basidiomycota</taxon>
        <taxon>Agaricomycotina</taxon>
        <taxon>Agaricomycetes</taxon>
        <taxon>Polyporales</taxon>
        <taxon>Polyporaceae</taxon>
        <taxon>Trametes</taxon>
    </lineage>
</organism>
<name>A0A1Y2IX88_TRAC3</name>
<feature type="region of interest" description="Disordered" evidence="1">
    <location>
        <begin position="30"/>
        <end position="57"/>
    </location>
</feature>
<accession>A0A1Y2IX88</accession>
<gene>
    <name evidence="2" type="ORF">PYCCODRAFT_1221641</name>
</gene>
<evidence type="ECO:0000256" key="1">
    <source>
        <dbReference type="SAM" id="MobiDB-lite"/>
    </source>
</evidence>
<proteinExistence type="predicted"/>
<evidence type="ECO:0000313" key="2">
    <source>
        <dbReference type="EMBL" id="OSD05273.1"/>
    </source>
</evidence>
<dbReference type="AlphaFoldDB" id="A0A1Y2IX88"/>
<dbReference type="EMBL" id="KZ084093">
    <property type="protein sequence ID" value="OSD05273.1"/>
    <property type="molecule type" value="Genomic_DNA"/>
</dbReference>
<sequence>MPPLKRLDSYLTCRLRKFQAWIGTVGFRDSSAPERHVSSSSKAIDGAPNQPVSTGSSGLLQRPLEIVIELPRHPAPIHSLPPELLCRVFALAATDHFILRLGPSAHHYTFIRAAWLVPSMLTCRYCGSAALHFVVTMGVSTILQSFFLTEDPEYRTRLQALSYICGYPCSAQCPAFLSCPFPNLEKCSIMFSTDCAAAHEEQDSDFNLLPQSPRLHILHLALLTRIPANAFPELSELRIDLSPSTGLAALYDPLLAFLSASPRLRKLRLTQLVPPTEGTDNYIRGRRVHLGQLRELALVQIYRVRGWQEQADTFLRAAVFMRHFLSDVSIPSSCALKLGIFNPSSWRTLIDVLHPERPPDTLIIDSAGGLSLVLDDDDGCNPSGLLKRCKLTLSLSQHTAVNIQVEMFVYLFQFRTPRNAGETPADSIADGLIEVRDSVEAEIVGAHGSFYASIRDHGMFSWIQRLRLHQYAGLTLMRPFFILRALPHIRTLMLEDVLSGMDFCRYGLEDIAAALRPNLDGTIACPWLDSLICCDGRGDAQEYRKAIEDTLQTRASFGHPISCTLFQWAPTPRRRLPCEGFSKTQFVLASIRLDKYNASGEVVSTVETENEAWRIVADEWDRSPGDSKFAGDARAHGR</sequence>
<evidence type="ECO:0000313" key="3">
    <source>
        <dbReference type="Proteomes" id="UP000193067"/>
    </source>
</evidence>